<organism evidence="5 6">
    <name type="scientific">Arthrobacter ramosus</name>
    <dbReference type="NCBI Taxonomy" id="1672"/>
    <lineage>
        <taxon>Bacteria</taxon>
        <taxon>Bacillati</taxon>
        <taxon>Actinomycetota</taxon>
        <taxon>Actinomycetes</taxon>
        <taxon>Micrococcales</taxon>
        <taxon>Micrococcaceae</taxon>
        <taxon>Arthrobacter</taxon>
    </lineage>
</organism>
<evidence type="ECO:0000313" key="5">
    <source>
        <dbReference type="EMBL" id="MFB9819992.1"/>
    </source>
</evidence>
<reference evidence="5 6" key="1">
    <citation type="submission" date="2024-09" db="EMBL/GenBank/DDBJ databases">
        <authorList>
            <person name="Sun Q."/>
            <person name="Mori K."/>
        </authorList>
    </citation>
    <scope>NUCLEOTIDE SEQUENCE [LARGE SCALE GENOMIC DNA]</scope>
    <source>
        <strain evidence="5 6">JCM 1334</strain>
    </source>
</reference>
<dbReference type="RefSeq" id="WP_234752154.1">
    <property type="nucleotide sequence ID" value="NZ_BAAAWN010000001.1"/>
</dbReference>
<keyword evidence="6" id="KW-1185">Reference proteome</keyword>
<comment type="subcellular location">
    <subcellularLocation>
        <location evidence="1">Cell envelope</location>
    </subcellularLocation>
</comment>
<keyword evidence="3" id="KW-0732">Signal</keyword>
<evidence type="ECO:0000313" key="6">
    <source>
        <dbReference type="Proteomes" id="UP001589702"/>
    </source>
</evidence>
<dbReference type="InterPro" id="IPR025997">
    <property type="entry name" value="SBP_2_dom"/>
</dbReference>
<dbReference type="Pfam" id="PF13407">
    <property type="entry name" value="Peripla_BP_4"/>
    <property type="match status" value="1"/>
</dbReference>
<gene>
    <name evidence="5" type="ORF">ACFFP1_10825</name>
</gene>
<dbReference type="Gene3D" id="3.40.50.2300">
    <property type="match status" value="2"/>
</dbReference>
<feature type="domain" description="Periplasmic binding protein" evidence="4">
    <location>
        <begin position="41"/>
        <end position="311"/>
    </location>
</feature>
<dbReference type="CDD" id="cd01536">
    <property type="entry name" value="PBP1_ABC_sugar_binding-like"/>
    <property type="match status" value="1"/>
</dbReference>
<evidence type="ECO:0000256" key="2">
    <source>
        <dbReference type="ARBA" id="ARBA00007639"/>
    </source>
</evidence>
<evidence type="ECO:0000256" key="1">
    <source>
        <dbReference type="ARBA" id="ARBA00004196"/>
    </source>
</evidence>
<comment type="caution">
    <text evidence="5">The sequence shown here is derived from an EMBL/GenBank/DDBJ whole genome shotgun (WGS) entry which is preliminary data.</text>
</comment>
<dbReference type="Proteomes" id="UP001589702">
    <property type="component" value="Unassembled WGS sequence"/>
</dbReference>
<protein>
    <submittedName>
        <fullName evidence="5">Sugar ABC transporter substrate-binding protein</fullName>
    </submittedName>
</protein>
<dbReference type="InterPro" id="IPR028082">
    <property type="entry name" value="Peripla_BP_I"/>
</dbReference>
<sequence length="345" mass="36512">MLLALAGCAESASSQSPSDTVAIDVGKNMKVNLKTSPNLKVAVFIPGVANAYGQAQELAAKETAKQLGMDMTLFDGGYNPSQQLNQMQTALASGHYDAAVVQALDGTVVCKTITEDYPRANILVVDNVTPLCEYGTNQTGKSVDEVWAPGTMNFVGSNNTRAYIDGWFAAAAKANPGKQKVVAVLGPAVAAQTRVIEVALAKFSSDNPDYTVDKIYTDYTTTGAFNETQTYLQGHADTTLILSMYTPDISQGIVKAAEGAGLLGKIHIVDQGFGEFSLQQIASGNIQFSTLFFPYNGIKVSLEAIASAQRGNAGPRFVDDSVIGTAKSPFTVTKDTITELPAELR</sequence>
<evidence type="ECO:0000259" key="4">
    <source>
        <dbReference type="Pfam" id="PF13407"/>
    </source>
</evidence>
<dbReference type="EMBL" id="JBHMBC010000016">
    <property type="protein sequence ID" value="MFB9819992.1"/>
    <property type="molecule type" value="Genomic_DNA"/>
</dbReference>
<name>A0ABV5XZ20_ARTRM</name>
<evidence type="ECO:0000256" key="3">
    <source>
        <dbReference type="ARBA" id="ARBA00022729"/>
    </source>
</evidence>
<comment type="similarity">
    <text evidence="2">Belongs to the bacterial solute-binding protein 2 family.</text>
</comment>
<dbReference type="SUPFAM" id="SSF53822">
    <property type="entry name" value="Periplasmic binding protein-like I"/>
    <property type="match status" value="1"/>
</dbReference>
<dbReference type="PANTHER" id="PTHR46847:SF1">
    <property type="entry name" value="D-ALLOSE-BINDING PERIPLASMIC PROTEIN-RELATED"/>
    <property type="match status" value="1"/>
</dbReference>
<dbReference type="PANTHER" id="PTHR46847">
    <property type="entry name" value="D-ALLOSE-BINDING PERIPLASMIC PROTEIN-RELATED"/>
    <property type="match status" value="1"/>
</dbReference>
<accession>A0ABV5XZ20</accession>
<proteinExistence type="inferred from homology"/>